<organism evidence="2 3">
    <name type="scientific">Flavisolibacter ginsenosidimutans</name>
    <dbReference type="NCBI Taxonomy" id="661481"/>
    <lineage>
        <taxon>Bacteria</taxon>
        <taxon>Pseudomonadati</taxon>
        <taxon>Bacteroidota</taxon>
        <taxon>Chitinophagia</taxon>
        <taxon>Chitinophagales</taxon>
        <taxon>Chitinophagaceae</taxon>
        <taxon>Flavisolibacter</taxon>
    </lineage>
</organism>
<feature type="chain" id="PRO_5022919892" evidence="1">
    <location>
        <begin position="19"/>
        <end position="391"/>
    </location>
</feature>
<dbReference type="Gene3D" id="3.20.20.140">
    <property type="entry name" value="Metal-dependent hydrolases"/>
    <property type="match status" value="1"/>
</dbReference>
<proteinExistence type="predicted"/>
<dbReference type="Pfam" id="PF01244">
    <property type="entry name" value="Peptidase_M19"/>
    <property type="match status" value="1"/>
</dbReference>
<evidence type="ECO:0000313" key="3">
    <source>
        <dbReference type="Proteomes" id="UP000321204"/>
    </source>
</evidence>
<accession>A0A5B8UN92</accession>
<dbReference type="OrthoDB" id="9804920at2"/>
<feature type="signal peptide" evidence="1">
    <location>
        <begin position="1"/>
        <end position="18"/>
    </location>
</feature>
<dbReference type="SUPFAM" id="SSF51556">
    <property type="entry name" value="Metallo-dependent hydrolases"/>
    <property type="match status" value="1"/>
</dbReference>
<sequence length="391" mass="43781">MRLLLVFSLFLFSCQSYKALHRDAIVVDTHNDVLSSATMKGLNIENDLTGKTHSDIARFKKGGVDVQVFSIFCDERFGKDTAFKFANIEIDSLYAIVGRNGDKLMMVATPAQLQEAVAQKKLACMMGVEGGHMMEDRLSNLDSFYKRGVCYMTLTWNNSTAWATSALDETRKKDSLPHKGLTDFGKQVVRRMNELGMMVDLSHVGEQTFWDAINTTSKPVIVSHSCAYALNPVFRNLKDEQIKAVGKNGGVIHLNFYSGFVDSNYNKNKAAFLARHRSEVDSLRKQKWAGYEIEEGMAKKYPQEVDAYRPSLSQLLDHLDYIVKLAGVDHVGLGSDFDGIESAPKPLDDVTAYPLITKALLKRGYSKADVKKILGENFIRVFKANMMTGNR</sequence>
<dbReference type="PANTHER" id="PTHR10443">
    <property type="entry name" value="MICROSOMAL DIPEPTIDASE"/>
    <property type="match status" value="1"/>
</dbReference>
<dbReference type="KEGG" id="fgg:FSB75_16560"/>
<reference evidence="2 3" key="1">
    <citation type="journal article" date="2015" name="Int. J. Syst. Evol. Microbiol.">
        <title>Flavisolibacter ginsenosidimutans sp. nov., with ginsenoside-converting activity isolated from soil used for cultivating ginseng.</title>
        <authorList>
            <person name="Zhao Y."/>
            <person name="Liu Q."/>
            <person name="Kang M.S."/>
            <person name="Jin F."/>
            <person name="Yu H."/>
            <person name="Im W.T."/>
        </authorList>
    </citation>
    <scope>NUCLEOTIDE SEQUENCE [LARGE SCALE GENOMIC DNA]</scope>
    <source>
        <strain evidence="2 3">Gsoil 636</strain>
    </source>
</reference>
<dbReference type="EMBL" id="CP042433">
    <property type="protein sequence ID" value="QEC57445.1"/>
    <property type="molecule type" value="Genomic_DNA"/>
</dbReference>
<dbReference type="AlphaFoldDB" id="A0A5B8UN92"/>
<dbReference type="Proteomes" id="UP000321204">
    <property type="component" value="Chromosome"/>
</dbReference>
<keyword evidence="1" id="KW-0732">Signal</keyword>
<evidence type="ECO:0000313" key="2">
    <source>
        <dbReference type="EMBL" id="QEC57445.1"/>
    </source>
</evidence>
<protein>
    <submittedName>
        <fullName evidence="2">Membrane dipeptidase</fullName>
    </submittedName>
</protein>
<dbReference type="RefSeq" id="WP_146789763.1">
    <property type="nucleotide sequence ID" value="NZ_BAABIO010000003.1"/>
</dbReference>
<dbReference type="InterPro" id="IPR032466">
    <property type="entry name" value="Metal_Hydrolase"/>
</dbReference>
<dbReference type="GO" id="GO:0070573">
    <property type="term" value="F:metallodipeptidase activity"/>
    <property type="evidence" value="ECO:0007669"/>
    <property type="project" value="InterPro"/>
</dbReference>
<dbReference type="GO" id="GO:0006508">
    <property type="term" value="P:proteolysis"/>
    <property type="evidence" value="ECO:0007669"/>
    <property type="project" value="InterPro"/>
</dbReference>
<name>A0A5B8UN92_9BACT</name>
<dbReference type="PANTHER" id="PTHR10443:SF12">
    <property type="entry name" value="DIPEPTIDASE"/>
    <property type="match status" value="1"/>
</dbReference>
<keyword evidence="3" id="KW-1185">Reference proteome</keyword>
<evidence type="ECO:0000256" key="1">
    <source>
        <dbReference type="SAM" id="SignalP"/>
    </source>
</evidence>
<dbReference type="CDD" id="cd01301">
    <property type="entry name" value="rDP_like"/>
    <property type="match status" value="1"/>
</dbReference>
<dbReference type="InterPro" id="IPR008257">
    <property type="entry name" value="Pept_M19"/>
</dbReference>
<gene>
    <name evidence="2" type="ORF">FSB75_16560</name>
</gene>
<dbReference type="PROSITE" id="PS51365">
    <property type="entry name" value="RENAL_DIPEPTIDASE_2"/>
    <property type="match status" value="1"/>
</dbReference>